<dbReference type="RefSeq" id="YP_009118075.1">
    <property type="nucleotide sequence ID" value="NC_026310.1"/>
</dbReference>
<evidence type="ECO:0000256" key="1">
    <source>
        <dbReference type="ARBA" id="ARBA00004370"/>
    </source>
</evidence>
<dbReference type="GO" id="GO:0030964">
    <property type="term" value="C:NADH dehydrogenase complex"/>
    <property type="evidence" value="ECO:0007669"/>
    <property type="project" value="TreeGrafter"/>
</dbReference>
<evidence type="ECO:0000313" key="10">
    <source>
        <dbReference type="EMBL" id="AJF22846.1"/>
    </source>
</evidence>
<keyword evidence="5 9" id="KW-0812">Transmembrane</keyword>
<dbReference type="GO" id="GO:0008137">
    <property type="term" value="F:NADH dehydrogenase (ubiquinone) activity"/>
    <property type="evidence" value="ECO:0007669"/>
    <property type="project" value="UniProtKB-UniRule"/>
</dbReference>
<keyword evidence="10" id="KW-0560">Oxidoreductase</keyword>
<proteinExistence type="inferred from homology"/>
<reference evidence="10" key="1">
    <citation type="journal article" date="2014" name="Nucleic Acids Res.">
        <title>Widespread occurrence of organelle genome-encoded 5S rRNAs including permuted molecules.</title>
        <authorList>
            <person name="Valach M."/>
            <person name="Burger G."/>
            <person name="Gray M.W."/>
            <person name="Lang B.F."/>
        </authorList>
    </citation>
    <scope>NUCLEOTIDE SEQUENCE</scope>
    <source>
        <strain evidence="10">ATCC 50344</strain>
    </source>
</reference>
<evidence type="ECO:0000256" key="2">
    <source>
        <dbReference type="ARBA" id="ARBA00008472"/>
    </source>
</evidence>
<dbReference type="Pfam" id="PF00507">
    <property type="entry name" value="Oxidored_q4"/>
    <property type="match status" value="1"/>
</dbReference>
<keyword evidence="9" id="KW-1278">Translocase</keyword>
<feature type="transmembrane region" description="Helical" evidence="9">
    <location>
        <begin position="7"/>
        <end position="31"/>
    </location>
</feature>
<keyword evidence="9" id="KW-0679">Respiratory chain</keyword>
<keyword evidence="7 9" id="KW-0472">Membrane</keyword>
<evidence type="ECO:0000256" key="4">
    <source>
        <dbReference type="ARBA" id="ARBA00022448"/>
    </source>
</evidence>
<dbReference type="GO" id="GO:0016491">
    <property type="term" value="F:oxidoreductase activity"/>
    <property type="evidence" value="ECO:0007669"/>
    <property type="project" value="UniProtKB-KW"/>
</dbReference>
<dbReference type="PANTHER" id="PTHR11058">
    <property type="entry name" value="NADH-UBIQUINONE OXIDOREDUCTASE CHAIN 3"/>
    <property type="match status" value="1"/>
</dbReference>
<accession>A0A0B5GCN1</accession>
<keyword evidence="9" id="KW-0830">Ubiquinone</keyword>
<keyword evidence="4 9" id="KW-0813">Transport</keyword>
<comment type="subcellular location">
    <subcellularLocation>
        <location evidence="1">Membrane</location>
    </subcellularLocation>
    <subcellularLocation>
        <location evidence="9">Mitochondrion membrane</location>
        <topology evidence="9">Multi-pass membrane protein</topology>
    </subcellularLocation>
</comment>
<organism evidence="10">
    <name type="scientific">Paracercomonas marina</name>
    <dbReference type="NCBI Taxonomy" id="372086"/>
    <lineage>
        <taxon>Eukaryota</taxon>
        <taxon>Sar</taxon>
        <taxon>Rhizaria</taxon>
        <taxon>Cercozoa</taxon>
        <taxon>Cercomonadida</taxon>
        <taxon>Cercomonadidae</taxon>
        <taxon>Paracercomonas</taxon>
    </lineage>
</organism>
<comment type="function">
    <text evidence="9">Core subunit of the mitochondrial membrane respiratory chain NADH dehydrogenase (Complex I) which catalyzes electron transfer from NADH through the respiratory chain, using ubiquinone as an electron acceptor. Essential for the catalytic activity of complex I.</text>
</comment>
<dbReference type="PANTHER" id="PTHR11058:SF9">
    <property type="entry name" value="NADH-UBIQUINONE OXIDOREDUCTASE CHAIN 3"/>
    <property type="match status" value="1"/>
</dbReference>
<evidence type="ECO:0000256" key="9">
    <source>
        <dbReference type="RuleBase" id="RU003640"/>
    </source>
</evidence>
<dbReference type="AlphaFoldDB" id="A0A0B5GCN1"/>
<gene>
    <name evidence="10" type="primary">nad3</name>
</gene>
<keyword evidence="9" id="KW-0520">NAD</keyword>
<comment type="catalytic activity">
    <reaction evidence="8 9">
        <text>a ubiquinone + NADH + 5 H(+)(in) = a ubiquinol + NAD(+) + 4 H(+)(out)</text>
        <dbReference type="Rhea" id="RHEA:29091"/>
        <dbReference type="Rhea" id="RHEA-COMP:9565"/>
        <dbReference type="Rhea" id="RHEA-COMP:9566"/>
        <dbReference type="ChEBI" id="CHEBI:15378"/>
        <dbReference type="ChEBI" id="CHEBI:16389"/>
        <dbReference type="ChEBI" id="CHEBI:17976"/>
        <dbReference type="ChEBI" id="CHEBI:57540"/>
        <dbReference type="ChEBI" id="CHEBI:57945"/>
        <dbReference type="EC" id="7.1.1.2"/>
    </reaction>
</comment>
<evidence type="ECO:0000256" key="5">
    <source>
        <dbReference type="ARBA" id="ARBA00022692"/>
    </source>
</evidence>
<keyword evidence="9" id="KW-0249">Electron transport</keyword>
<sequence>MQYFEPLVALFIHFTLSVGLCLIILVLVYVFQNPRPNSEKNMAYECGFKPFDFTYYPFDVQFYRVGILFLLFDVEIMFFFPWVLNFYQITIYGHAAILSFIVLLLLGFIYELKSGALVWYPQPWTTLIKNEWTKI</sequence>
<feature type="transmembrane region" description="Helical" evidence="9">
    <location>
        <begin position="91"/>
        <end position="110"/>
    </location>
</feature>
<geneLocation type="mitochondrion" evidence="10"/>
<evidence type="ECO:0000256" key="6">
    <source>
        <dbReference type="ARBA" id="ARBA00022989"/>
    </source>
</evidence>
<keyword evidence="6 9" id="KW-1133">Transmembrane helix</keyword>
<evidence type="ECO:0000256" key="7">
    <source>
        <dbReference type="ARBA" id="ARBA00023136"/>
    </source>
</evidence>
<protein>
    <recommendedName>
        <fullName evidence="3 9">NADH-ubiquinone oxidoreductase chain 3</fullName>
        <ecNumber evidence="9">7.1.1.2</ecNumber>
    </recommendedName>
</protein>
<comment type="similarity">
    <text evidence="2 9">Belongs to the complex I subunit 3 family.</text>
</comment>
<dbReference type="InterPro" id="IPR038430">
    <property type="entry name" value="NDAH_ubi_oxred_su3_sf"/>
</dbReference>
<dbReference type="GeneID" id="22975986"/>
<dbReference type="EC" id="7.1.1.2" evidence="9"/>
<name>A0A0B5GCN1_9EUKA</name>
<dbReference type="InterPro" id="IPR000440">
    <property type="entry name" value="NADH_UbQ/plastoQ_OxRdtase_su3"/>
</dbReference>
<evidence type="ECO:0000256" key="8">
    <source>
        <dbReference type="ARBA" id="ARBA00049551"/>
    </source>
</evidence>
<keyword evidence="9 10" id="KW-0496">Mitochondrion</keyword>
<evidence type="ECO:0000256" key="3">
    <source>
        <dbReference type="ARBA" id="ARBA00021007"/>
    </source>
</evidence>
<dbReference type="Gene3D" id="1.20.58.1610">
    <property type="entry name" value="NADH:ubiquinone/plastoquinone oxidoreductase, chain 3"/>
    <property type="match status" value="1"/>
</dbReference>
<dbReference type="GO" id="GO:0031966">
    <property type="term" value="C:mitochondrial membrane"/>
    <property type="evidence" value="ECO:0007669"/>
    <property type="project" value="UniProtKB-SubCell"/>
</dbReference>
<dbReference type="EMBL" id="KP165385">
    <property type="protein sequence ID" value="AJF22846.1"/>
    <property type="molecule type" value="Genomic_DNA"/>
</dbReference>
<feature type="transmembrane region" description="Helical" evidence="9">
    <location>
        <begin position="62"/>
        <end position="84"/>
    </location>
</feature>